<evidence type="ECO:0000313" key="4">
    <source>
        <dbReference type="Proteomes" id="UP000020595"/>
    </source>
</evidence>
<sequence>MRHVAELFFTVKLFEQESCQHPALPYSGYTSGEIAVPAEYV</sequence>
<dbReference type="EMBL" id="JEWH01000052">
    <property type="protein sequence ID" value="EXB04367.1"/>
    <property type="molecule type" value="Genomic_DNA"/>
</dbReference>
<evidence type="ECO:0000313" key="1">
    <source>
        <dbReference type="EMBL" id="EXB04344.1"/>
    </source>
</evidence>
<evidence type="ECO:0000313" key="3">
    <source>
        <dbReference type="EMBL" id="EXB04816.1"/>
    </source>
</evidence>
<gene>
    <name evidence="3" type="ORF">J512_2815</name>
    <name evidence="1" type="ORF">J512_3213</name>
    <name evidence="2" type="ORF">J512_3236</name>
</gene>
<dbReference type="EMBL" id="JEWH01000052">
    <property type="protein sequence ID" value="EXB04344.1"/>
    <property type="molecule type" value="Genomic_DNA"/>
</dbReference>
<dbReference type="EMBL" id="JEWH01000039">
    <property type="protein sequence ID" value="EXB04816.1"/>
    <property type="molecule type" value="Genomic_DNA"/>
</dbReference>
<organism evidence="2 4">
    <name type="scientific">Acinetobacter baumannii (strain 1295743)</name>
    <dbReference type="NCBI Taxonomy" id="1310613"/>
    <lineage>
        <taxon>Bacteria</taxon>
        <taxon>Pseudomonadati</taxon>
        <taxon>Pseudomonadota</taxon>
        <taxon>Gammaproteobacteria</taxon>
        <taxon>Moraxellales</taxon>
        <taxon>Moraxellaceae</taxon>
        <taxon>Acinetobacter</taxon>
        <taxon>Acinetobacter calcoaceticus/baumannii complex</taxon>
    </lineage>
</organism>
<proteinExistence type="predicted"/>
<dbReference type="AlphaFoldDB" id="A0A009HJN0"/>
<reference evidence="2 4" key="1">
    <citation type="submission" date="2014-02" db="EMBL/GenBank/DDBJ databases">
        <title>Comparative genomics and transcriptomics to identify genetic mechanisms underlying the emergence of carbapenem resistant Acinetobacter baumannii (CRAb).</title>
        <authorList>
            <person name="Harris A.D."/>
            <person name="Johnson K.J."/>
            <person name="George J."/>
            <person name="Shefchek K."/>
            <person name="Daugherty S.C."/>
            <person name="Parankush S."/>
            <person name="Sadzewicz L."/>
            <person name="Tallon L."/>
            <person name="Sengamalay N."/>
            <person name="Hazen T.H."/>
            <person name="Rasko D.A."/>
        </authorList>
    </citation>
    <scope>NUCLEOTIDE SEQUENCE [LARGE SCALE GENOMIC DNA]</scope>
    <source>
        <strain evidence="2 4">1295743</strain>
    </source>
</reference>
<protein>
    <submittedName>
        <fullName evidence="2">Uncharacterized protein</fullName>
    </submittedName>
</protein>
<name>A0A009HJN0_ACIB9</name>
<dbReference type="PATRIC" id="fig|1310613.3.peg.2711"/>
<accession>A0A009HJN0</accession>
<evidence type="ECO:0000313" key="2">
    <source>
        <dbReference type="EMBL" id="EXB04367.1"/>
    </source>
</evidence>
<comment type="caution">
    <text evidence="2">The sequence shown here is derived from an EMBL/GenBank/DDBJ whole genome shotgun (WGS) entry which is preliminary data.</text>
</comment>
<dbReference type="Proteomes" id="UP000020595">
    <property type="component" value="Unassembled WGS sequence"/>
</dbReference>